<accession>A0A0T8M3B5</accession>
<protein>
    <submittedName>
        <fullName evidence="4 5">RNA polymerase sigma factor</fullName>
    </submittedName>
</protein>
<dbReference type="GO" id="GO:0016987">
    <property type="term" value="F:sigma factor activity"/>
    <property type="evidence" value="ECO:0007669"/>
    <property type="project" value="InterPro"/>
</dbReference>
<dbReference type="GO" id="GO:0003677">
    <property type="term" value="F:DNA binding"/>
    <property type="evidence" value="ECO:0007669"/>
    <property type="project" value="InterPro"/>
</dbReference>
<gene>
    <name evidence="2" type="ORF">ERS020924_00814</name>
    <name evidence="3" type="ORF">ERS021218_00927</name>
    <name evidence="4" type="ORF">RLG82_04060</name>
    <name evidence="5" type="ORF">SAMEA2783718_00418</name>
    <name evidence="6" type="ORF">SAMEA4038883_01242</name>
</gene>
<dbReference type="Proteomes" id="UP000310997">
    <property type="component" value="Unassembled WGS sequence"/>
</dbReference>
<dbReference type="Proteomes" id="UP000042967">
    <property type="component" value="Unassembled WGS sequence"/>
</dbReference>
<evidence type="ECO:0000313" key="8">
    <source>
        <dbReference type="Proteomes" id="UP000046095"/>
    </source>
</evidence>
<evidence type="ECO:0000313" key="3">
    <source>
        <dbReference type="EMBL" id="COR53263.1"/>
    </source>
</evidence>
<reference evidence="9 10" key="3">
    <citation type="submission" date="2019-04" db="EMBL/GenBank/DDBJ databases">
        <authorList>
            <consortium name="Pathogen Informatics"/>
        </authorList>
    </citation>
    <scope>NUCLEOTIDE SEQUENCE [LARGE SCALE GENOMIC DNA]</scope>
    <source>
        <strain evidence="5 9">GPSC54</strain>
        <strain evidence="6 10">GPSC559</strain>
    </source>
</reference>
<reference evidence="3 8" key="2">
    <citation type="submission" date="2015-03" db="EMBL/GenBank/DDBJ databases">
        <authorList>
            <person name="Murphy D."/>
        </authorList>
    </citation>
    <scope>NUCLEOTIDE SEQUENCE [LARGE SCALE GENOMIC DNA]</scope>
    <source>
        <strain evidence="3 8">SMRU1708</strain>
    </source>
</reference>
<evidence type="ECO:0000313" key="4">
    <source>
        <dbReference type="EMBL" id="MDS8038195.1"/>
    </source>
</evidence>
<organism evidence="3 8">
    <name type="scientific">Streptococcus pneumoniae</name>
    <dbReference type="NCBI Taxonomy" id="1313"/>
    <lineage>
        <taxon>Bacteria</taxon>
        <taxon>Bacillati</taxon>
        <taxon>Bacillota</taxon>
        <taxon>Bacilli</taxon>
        <taxon>Lactobacillales</taxon>
        <taxon>Streptococcaceae</taxon>
        <taxon>Streptococcus</taxon>
    </lineage>
</organism>
<dbReference type="GO" id="GO:0006352">
    <property type="term" value="P:DNA-templated transcription initiation"/>
    <property type="evidence" value="ECO:0007669"/>
    <property type="project" value="InterPro"/>
</dbReference>
<dbReference type="CDD" id="cd06171">
    <property type="entry name" value="Sigma70_r4"/>
    <property type="match status" value="1"/>
</dbReference>
<evidence type="ECO:0000313" key="5">
    <source>
        <dbReference type="EMBL" id="VNB38634.1"/>
    </source>
</evidence>
<dbReference type="Proteomes" id="UP000310822">
    <property type="component" value="Unassembled WGS sequence"/>
</dbReference>
<dbReference type="EMBL" id="CABDLL010000008">
    <property type="protein sequence ID" value="VTE39210.1"/>
    <property type="molecule type" value="Genomic_DNA"/>
</dbReference>
<evidence type="ECO:0000313" key="2">
    <source>
        <dbReference type="EMBL" id="COA07019.1"/>
    </source>
</evidence>
<evidence type="ECO:0000259" key="1">
    <source>
        <dbReference type="Pfam" id="PF08281"/>
    </source>
</evidence>
<dbReference type="EMBL" id="CRVC01000009">
    <property type="protein sequence ID" value="COR53263.1"/>
    <property type="molecule type" value="Genomic_DNA"/>
</dbReference>
<name>A0A0T8M3B5_STREE</name>
<dbReference type="EMBL" id="JAVPGZ010000171">
    <property type="protein sequence ID" value="MDS8038195.1"/>
    <property type="molecule type" value="Genomic_DNA"/>
</dbReference>
<sequence length="140" mass="16503">MKPSFFQTTIENQFDYICKRAMEDERKNYLLYLSRIAKREVSFSDVGDYLVSQFATTDNYSTDFQIFTLNGISVGVENDLLSEALRELPDKKREILLLFYFMDMSDSEIADLLKLNRSTVYRHRTSGLALIKKFMEEFEE</sequence>
<dbReference type="SUPFAM" id="SSF88659">
    <property type="entry name" value="Sigma3 and sigma4 domains of RNA polymerase sigma factors"/>
    <property type="match status" value="1"/>
</dbReference>
<dbReference type="Proteomes" id="UP000046095">
    <property type="component" value="Unassembled WGS sequence"/>
</dbReference>
<dbReference type="AlphaFoldDB" id="A0A0T8M3B5"/>
<dbReference type="InterPro" id="IPR013249">
    <property type="entry name" value="RNA_pol_sigma70_r4_t2"/>
</dbReference>
<dbReference type="NCBIfam" id="TIGR02937">
    <property type="entry name" value="sigma70-ECF"/>
    <property type="match status" value="1"/>
</dbReference>
<evidence type="ECO:0000313" key="9">
    <source>
        <dbReference type="Proteomes" id="UP000310822"/>
    </source>
</evidence>
<dbReference type="GeneID" id="42456205"/>
<dbReference type="InterPro" id="IPR036388">
    <property type="entry name" value="WH-like_DNA-bd_sf"/>
</dbReference>
<dbReference type="Gene3D" id="1.10.10.10">
    <property type="entry name" value="Winged helix-like DNA-binding domain superfamily/Winged helix DNA-binding domain"/>
    <property type="match status" value="1"/>
</dbReference>
<dbReference type="EMBL" id="CAASIK010000002">
    <property type="protein sequence ID" value="VNB38634.1"/>
    <property type="molecule type" value="Genomic_DNA"/>
</dbReference>
<dbReference type="EMBL" id="CQVU01000005">
    <property type="protein sequence ID" value="COA07019.1"/>
    <property type="molecule type" value="Genomic_DNA"/>
</dbReference>
<dbReference type="RefSeq" id="WP_000804599.1">
    <property type="nucleotide sequence ID" value="NZ_AP025938.1"/>
</dbReference>
<dbReference type="InterPro" id="IPR013324">
    <property type="entry name" value="RNA_pol_sigma_r3/r4-like"/>
</dbReference>
<dbReference type="Proteomes" id="UP001184693">
    <property type="component" value="Unassembled WGS sequence"/>
</dbReference>
<feature type="domain" description="RNA polymerase sigma factor 70 region 4 type 2" evidence="1">
    <location>
        <begin position="80"/>
        <end position="125"/>
    </location>
</feature>
<proteinExistence type="predicted"/>
<evidence type="ECO:0000313" key="6">
    <source>
        <dbReference type="EMBL" id="VTE39210.1"/>
    </source>
</evidence>
<evidence type="ECO:0000313" key="10">
    <source>
        <dbReference type="Proteomes" id="UP000310997"/>
    </source>
</evidence>
<reference evidence="4" key="4">
    <citation type="submission" date="2023-06" db="EMBL/GenBank/DDBJ databases">
        <title>PCVPA Blantyre Malawi Pneumococcal carriage surveillance isolates.</title>
        <authorList>
            <person name="Obolski U."/>
            <person name="Swarthout T.D."/>
            <person name="Kalizang'Oma A."/>
            <person name="Mwalukomo T.S."/>
            <person name="Cave R."/>
            <person name="Brown C."/>
            <person name="Cornick J."/>
            <person name="Kamng'Ona A."/>
            <person name="Msefula J."/>
            <person name="French N."/>
            <person name="Hyderman R."/>
        </authorList>
    </citation>
    <scope>NUCLEOTIDE SEQUENCE</scope>
    <source>
        <strain evidence="4">BVY8TH</strain>
    </source>
</reference>
<dbReference type="Pfam" id="PF08281">
    <property type="entry name" value="Sigma70_r4_2"/>
    <property type="match status" value="1"/>
</dbReference>
<reference evidence="2 7" key="1">
    <citation type="submission" date="2015-03" db="EMBL/GenBank/DDBJ databases">
        <authorList>
            <consortium name="Pathogen Informatics"/>
            <person name="Murphy D."/>
        </authorList>
    </citation>
    <scope>NUCLEOTIDE SEQUENCE [LARGE SCALE GENOMIC DNA]</scope>
    <source>
        <strain evidence="2 7">SMRU1414</strain>
    </source>
</reference>
<evidence type="ECO:0000313" key="7">
    <source>
        <dbReference type="Proteomes" id="UP000042967"/>
    </source>
</evidence>
<dbReference type="InterPro" id="IPR014284">
    <property type="entry name" value="RNA_pol_sigma-70_dom"/>
</dbReference>